<sequence>MLISLFNKNKYKIFLWIFVFFTILHVYNSERQFFNHLKFTYHVKNKEIFSHQNYQKIQEFNENQILIKETLLLKEENNIFTLYIKDFYPNGNLKKVVENYFQTNQLHFIRNYNQYGVVYEGVTYNLQEKKIGDIKMFSDEGFIQETIFYDHQDDVFQILEYLPDGKLLSSFTHSFDSHD</sequence>
<evidence type="ECO:0000313" key="1">
    <source>
        <dbReference type="EMBL" id="MDO8167887.1"/>
    </source>
</evidence>
<comment type="caution">
    <text evidence="1">The sequence shown here is derived from an EMBL/GenBank/DDBJ whole genome shotgun (WGS) entry which is preliminary data.</text>
</comment>
<evidence type="ECO:0000313" key="2">
    <source>
        <dbReference type="Proteomes" id="UP001172036"/>
    </source>
</evidence>
<accession>A0ABT9DDX7</accession>
<reference evidence="1 2" key="1">
    <citation type="journal article" date="2023" name="Int. J. Syst. Evol. Microbiol.">
        <title>The observation of taxonomic boundaries for the 16SrII and 16SrXXV phytoplasmas using genome-based delimitation.</title>
        <authorList>
            <person name="Rodrigues Jardim B."/>
            <person name="Tran-Nguyen L.T.T."/>
            <person name="Gambley C."/>
            <person name="Al-Sadi A.M."/>
            <person name="Al-Subhi A.M."/>
            <person name="Foissac X."/>
            <person name="Salar P."/>
            <person name="Cai H."/>
            <person name="Yang J.Y."/>
            <person name="Davis R."/>
            <person name="Jones L."/>
            <person name="Rodoni B."/>
            <person name="Constable F.E."/>
        </authorList>
    </citation>
    <scope>NUCLEOTIDE SEQUENCE [LARGE SCALE GENOMIC DNA]</scope>
    <source>
        <strain evidence="1">BAWM-155c</strain>
    </source>
</reference>
<evidence type="ECO:0008006" key="3">
    <source>
        <dbReference type="Google" id="ProtNLM"/>
    </source>
</evidence>
<dbReference type="Gene3D" id="3.90.930.1">
    <property type="match status" value="1"/>
</dbReference>
<keyword evidence="2" id="KW-1185">Reference proteome</keyword>
<dbReference type="RefSeq" id="WP_304515088.1">
    <property type="nucleotide sequence ID" value="NZ_JAOSID010000001.1"/>
</dbReference>
<name>A0ABT9DDX7_9MOLU</name>
<gene>
    <name evidence="1" type="ORF">OC680_00100</name>
</gene>
<proteinExistence type="predicted"/>
<protein>
    <recommendedName>
        <fullName evidence="3">Effector</fullName>
    </recommendedName>
</protein>
<dbReference type="EMBL" id="JAOSID010000001">
    <property type="protein sequence ID" value="MDO8167887.1"/>
    <property type="molecule type" value="Genomic_DNA"/>
</dbReference>
<dbReference type="Proteomes" id="UP001172036">
    <property type="component" value="Unassembled WGS sequence"/>
</dbReference>
<organism evidence="1 2">
    <name type="scientific">Candidatus Phytoplasma melaleucae</name>
    <dbReference type="NCBI Taxonomy" id="2982630"/>
    <lineage>
        <taxon>Bacteria</taxon>
        <taxon>Bacillati</taxon>
        <taxon>Mycoplasmatota</taxon>
        <taxon>Mollicutes</taxon>
        <taxon>Acholeplasmatales</taxon>
        <taxon>Acholeplasmataceae</taxon>
        <taxon>Candidatus Phytoplasma</taxon>
    </lineage>
</organism>